<evidence type="ECO:0000313" key="3">
    <source>
        <dbReference type="Proteomes" id="UP000664940"/>
    </source>
</evidence>
<dbReference type="EMBL" id="JABVXQ010000001">
    <property type="protein sequence ID" value="KAF6130955.1"/>
    <property type="molecule type" value="Genomic_DNA"/>
</dbReference>
<dbReference type="AlphaFoldDB" id="A0A834BMV2"/>
<gene>
    <name evidence="2" type="ORF">HJG60_007888</name>
</gene>
<name>A0A834BMV2_9CHIR</name>
<evidence type="ECO:0000256" key="1">
    <source>
        <dbReference type="SAM" id="MobiDB-lite"/>
    </source>
</evidence>
<feature type="compositionally biased region" description="Basic and acidic residues" evidence="1">
    <location>
        <begin position="43"/>
        <end position="59"/>
    </location>
</feature>
<evidence type="ECO:0000313" key="2">
    <source>
        <dbReference type="EMBL" id="KAF6130955.1"/>
    </source>
</evidence>
<sequence>MLPGGSGGTASAANTGSWRRDSAQDLGVRQHSTRATVPTGHAHPQEHCRPWPREHHETKLPPGASVKSSCRGNFGLSCLCLSVPLPVWHVCLKQNKGCVFLPLWNTQTTQLPNAASFPRLGPQQWYGGGWR</sequence>
<protein>
    <submittedName>
        <fullName evidence="2">Uncharacterized protein</fullName>
    </submittedName>
</protein>
<comment type="caution">
    <text evidence="2">The sequence shown here is derived from an EMBL/GenBank/DDBJ whole genome shotgun (WGS) entry which is preliminary data.</text>
</comment>
<reference evidence="2 3" key="1">
    <citation type="journal article" date="2020" name="Nature">
        <title>Six reference-quality genomes reveal evolution of bat adaptations.</title>
        <authorList>
            <person name="Jebb D."/>
            <person name="Huang Z."/>
            <person name="Pippel M."/>
            <person name="Hughes G.M."/>
            <person name="Lavrichenko K."/>
            <person name="Devanna P."/>
            <person name="Winkler S."/>
            <person name="Jermiin L.S."/>
            <person name="Skirmuntt E.C."/>
            <person name="Katzourakis A."/>
            <person name="Burkitt-Gray L."/>
            <person name="Ray D.A."/>
            <person name="Sullivan K.A.M."/>
            <person name="Roscito J.G."/>
            <person name="Kirilenko B.M."/>
            <person name="Davalos L.M."/>
            <person name="Corthals A.P."/>
            <person name="Power M.L."/>
            <person name="Jones G."/>
            <person name="Ransome R.D."/>
            <person name="Dechmann D.K.N."/>
            <person name="Locatelli A.G."/>
            <person name="Puechmaille S.J."/>
            <person name="Fedrigo O."/>
            <person name="Jarvis E.D."/>
            <person name="Hiller M."/>
            <person name="Vernes S.C."/>
            <person name="Myers E.W."/>
            <person name="Teeling E.C."/>
        </authorList>
    </citation>
    <scope>NUCLEOTIDE SEQUENCE [LARGE SCALE GENOMIC DNA]</scope>
    <source>
        <strain evidence="2">Bat1K_MPI-CBG_1</strain>
    </source>
</reference>
<feature type="region of interest" description="Disordered" evidence="1">
    <location>
        <begin position="1"/>
        <end position="64"/>
    </location>
</feature>
<proteinExistence type="predicted"/>
<accession>A0A834BMV2</accession>
<dbReference type="Proteomes" id="UP000664940">
    <property type="component" value="Unassembled WGS sequence"/>
</dbReference>
<organism evidence="2 3">
    <name type="scientific">Phyllostomus discolor</name>
    <name type="common">pale spear-nosed bat</name>
    <dbReference type="NCBI Taxonomy" id="89673"/>
    <lineage>
        <taxon>Eukaryota</taxon>
        <taxon>Metazoa</taxon>
        <taxon>Chordata</taxon>
        <taxon>Craniata</taxon>
        <taxon>Vertebrata</taxon>
        <taxon>Euteleostomi</taxon>
        <taxon>Mammalia</taxon>
        <taxon>Eutheria</taxon>
        <taxon>Laurasiatheria</taxon>
        <taxon>Chiroptera</taxon>
        <taxon>Yangochiroptera</taxon>
        <taxon>Phyllostomidae</taxon>
        <taxon>Phyllostominae</taxon>
        <taxon>Phyllostomus</taxon>
    </lineage>
</organism>